<evidence type="ECO:0000313" key="3">
    <source>
        <dbReference type="EMBL" id="NKQ57897.1"/>
    </source>
</evidence>
<keyword evidence="2" id="KW-1133">Transmembrane helix</keyword>
<keyword evidence="2" id="KW-0812">Transmembrane</keyword>
<feature type="transmembrane region" description="Helical" evidence="2">
    <location>
        <begin position="34"/>
        <end position="54"/>
    </location>
</feature>
<name>A0ABX1JDM7_9PSEU</name>
<evidence type="ECO:0000313" key="4">
    <source>
        <dbReference type="Proteomes" id="UP000715441"/>
    </source>
</evidence>
<keyword evidence="4" id="KW-1185">Reference proteome</keyword>
<accession>A0ABX1JDM7</accession>
<organism evidence="3 4">
    <name type="scientific">Amycolatopsis acididurans</name>
    <dbReference type="NCBI Taxonomy" id="2724524"/>
    <lineage>
        <taxon>Bacteria</taxon>
        <taxon>Bacillati</taxon>
        <taxon>Actinomycetota</taxon>
        <taxon>Actinomycetes</taxon>
        <taxon>Pseudonocardiales</taxon>
        <taxon>Pseudonocardiaceae</taxon>
        <taxon>Amycolatopsis</taxon>
    </lineage>
</organism>
<feature type="region of interest" description="Disordered" evidence="1">
    <location>
        <begin position="1"/>
        <end position="22"/>
    </location>
</feature>
<proteinExistence type="predicted"/>
<dbReference type="InterPro" id="IPR005625">
    <property type="entry name" value="PepSY-ass_TM"/>
</dbReference>
<dbReference type="PANTHER" id="PTHR34219">
    <property type="entry name" value="IRON-REGULATED INNER MEMBRANE PROTEIN-RELATED"/>
    <property type="match status" value="1"/>
</dbReference>
<evidence type="ECO:0000256" key="1">
    <source>
        <dbReference type="SAM" id="MobiDB-lite"/>
    </source>
</evidence>
<feature type="transmembrane region" description="Helical" evidence="2">
    <location>
        <begin position="167"/>
        <end position="188"/>
    </location>
</feature>
<evidence type="ECO:0000256" key="2">
    <source>
        <dbReference type="SAM" id="Phobius"/>
    </source>
</evidence>
<sequence length="453" mass="49476">MSTFTTDGSRTRRRQKPQARPGTAVQLLARRLHFVAGIVVAPFLAVLCLTGLIYDFSPEIHDSLYHEDLYVAAHHGAPHPLAEQIHVALTAHPEATVEQVIPPPDPQRTTRVVLSVPGQSDVQRTVYVDPYSDYINGDLITVDNRLPANTWLRKFHSNLHLGEPGRWYAELGATWLPLLALGGVLIWLMQPRRRMRVRELFVPSLSGKTGWARVRALHGTLGLWLTVGLLVTAVTGLAMSQFAGGRANESVDPIHLRAPTLVAAAVSVPPNVAPVGIDRVVAVAHGQGLTGELIVTPPATPSKPYTVVEMGEGLPIHRDAVAIDPYTAHVTERIGWGDYSLPAKLTALATQFHTGTLFGLANQIVIALIAAATFVLVALGYRMWWIHNPYRRRWAALPQPVWRQLPPWALGVALLGIAVLARVLPVFGASLAVFVVIDSLVTVLVRRSRRASH</sequence>
<dbReference type="Proteomes" id="UP000715441">
    <property type="component" value="Unassembled WGS sequence"/>
</dbReference>
<dbReference type="RefSeq" id="WP_168521209.1">
    <property type="nucleotide sequence ID" value="NZ_JAAXLS010000044.1"/>
</dbReference>
<dbReference type="PANTHER" id="PTHR34219:SF1">
    <property type="entry name" value="PEPSY DOMAIN-CONTAINING PROTEIN"/>
    <property type="match status" value="1"/>
</dbReference>
<dbReference type="EMBL" id="JAAXLS010000044">
    <property type="protein sequence ID" value="NKQ57897.1"/>
    <property type="molecule type" value="Genomic_DNA"/>
</dbReference>
<reference evidence="3 4" key="1">
    <citation type="submission" date="2020-04" db="EMBL/GenBank/DDBJ databases">
        <title>Novel species.</title>
        <authorList>
            <person name="Teo W.F.A."/>
            <person name="Lipun K."/>
            <person name="Srisuk N."/>
            <person name="Duangmal K."/>
        </authorList>
    </citation>
    <scope>NUCLEOTIDE SEQUENCE [LARGE SCALE GENOMIC DNA]</scope>
    <source>
        <strain evidence="3 4">K13G38</strain>
    </source>
</reference>
<dbReference type="Pfam" id="PF03929">
    <property type="entry name" value="PepSY_TM"/>
    <property type="match status" value="1"/>
</dbReference>
<feature type="transmembrane region" description="Helical" evidence="2">
    <location>
        <begin position="364"/>
        <end position="384"/>
    </location>
</feature>
<gene>
    <name evidence="3" type="ORF">HFP15_34055</name>
</gene>
<feature type="transmembrane region" description="Helical" evidence="2">
    <location>
        <begin position="427"/>
        <end position="445"/>
    </location>
</feature>
<protein>
    <submittedName>
        <fullName evidence="3">PepSY domain-containing protein</fullName>
    </submittedName>
</protein>
<comment type="caution">
    <text evidence="3">The sequence shown here is derived from an EMBL/GenBank/DDBJ whole genome shotgun (WGS) entry which is preliminary data.</text>
</comment>
<feature type="transmembrane region" description="Helical" evidence="2">
    <location>
        <begin position="405"/>
        <end position="421"/>
    </location>
</feature>
<keyword evidence="2" id="KW-0472">Membrane</keyword>
<feature type="transmembrane region" description="Helical" evidence="2">
    <location>
        <begin position="221"/>
        <end position="243"/>
    </location>
</feature>